<dbReference type="InterPro" id="IPR036179">
    <property type="entry name" value="Ig-like_dom_sf"/>
</dbReference>
<evidence type="ECO:0000313" key="3">
    <source>
        <dbReference type="Ensembl" id="ENSSLUP00000020926.1"/>
    </source>
</evidence>
<dbReference type="InterPro" id="IPR003599">
    <property type="entry name" value="Ig_sub"/>
</dbReference>
<reference evidence="3" key="2">
    <citation type="submission" date="2025-09" db="UniProtKB">
        <authorList>
            <consortium name="Ensembl"/>
        </authorList>
    </citation>
    <scope>IDENTIFICATION</scope>
</reference>
<dbReference type="SMART" id="SM00409">
    <property type="entry name" value="IG"/>
    <property type="match status" value="3"/>
</dbReference>
<keyword evidence="4" id="KW-1185">Reference proteome</keyword>
<reference evidence="3" key="1">
    <citation type="submission" date="2025-08" db="UniProtKB">
        <authorList>
            <consortium name="Ensembl"/>
        </authorList>
    </citation>
    <scope>IDENTIFICATION</scope>
</reference>
<dbReference type="InterPro" id="IPR007110">
    <property type="entry name" value="Ig-like_dom"/>
</dbReference>
<evidence type="ECO:0000313" key="4">
    <source>
        <dbReference type="Proteomes" id="UP000694568"/>
    </source>
</evidence>
<sequence>MKCSKHVSCLISTVSASPDTEMAAALTLLLIGSLLQGALCGKFESFIPQNIEVLSGSCVTIPCSFDIEDKYEVNLDNTCKAVWKNDQGTVVFDSTSKSTPKNGELIGNLTKKDCTTTLNNMKPDYINSYTFRVECDNDLKYSFVGQKLYIPVNADPPSPTLTPSTLKVKEGDSVSLSCSAPAPCLSHPPTLTWTPGLGGSQETLQDNQDQTKVKISNVTFTASHLHHKKNISCTAIYSKQDGRTESSVSTSLTADISYSPKHTTVSVNPSGPVPEGRNVSLTCSSTANPAVRNYTWYRADGGQETFIGAGAVLNFKVSKEDSSFFCKAENDIGVGQSNLSQIDVHCILLDLMIHVFISIVKSDNMNTYTNSIYVS</sequence>
<dbReference type="SUPFAM" id="SSF48726">
    <property type="entry name" value="Immunoglobulin"/>
    <property type="match status" value="2"/>
</dbReference>
<feature type="domain" description="Ig-like" evidence="2">
    <location>
        <begin position="260"/>
        <end position="340"/>
    </location>
</feature>
<accession>A0A8C9YD10</accession>
<dbReference type="Ensembl" id="ENSSLUT00000021590.1">
    <property type="protein sequence ID" value="ENSSLUP00000020926.1"/>
    <property type="gene ID" value="ENSSLUG00000009638.1"/>
</dbReference>
<protein>
    <recommendedName>
        <fullName evidence="2">Ig-like domain-containing protein</fullName>
    </recommendedName>
</protein>
<feature type="domain" description="Ig-like" evidence="2">
    <location>
        <begin position="157"/>
        <end position="249"/>
    </location>
</feature>
<dbReference type="InterPro" id="IPR013783">
    <property type="entry name" value="Ig-like_fold"/>
</dbReference>
<dbReference type="PANTHER" id="PTHR46484">
    <property type="entry name" value="SI:CH211-171H4.5-RELATED"/>
    <property type="match status" value="1"/>
</dbReference>
<organism evidence="3 4">
    <name type="scientific">Sander lucioperca</name>
    <name type="common">Pike-perch</name>
    <name type="synonym">Perca lucioperca</name>
    <dbReference type="NCBI Taxonomy" id="283035"/>
    <lineage>
        <taxon>Eukaryota</taxon>
        <taxon>Metazoa</taxon>
        <taxon>Chordata</taxon>
        <taxon>Craniata</taxon>
        <taxon>Vertebrata</taxon>
        <taxon>Euteleostomi</taxon>
        <taxon>Actinopterygii</taxon>
        <taxon>Neopterygii</taxon>
        <taxon>Teleostei</taxon>
        <taxon>Neoteleostei</taxon>
        <taxon>Acanthomorphata</taxon>
        <taxon>Eupercaria</taxon>
        <taxon>Perciformes</taxon>
        <taxon>Percoidei</taxon>
        <taxon>Percidae</taxon>
        <taxon>Luciopercinae</taxon>
        <taxon>Sander</taxon>
    </lineage>
</organism>
<feature type="signal peptide" evidence="1">
    <location>
        <begin position="1"/>
        <end position="40"/>
    </location>
</feature>
<dbReference type="GeneTree" id="ENSGT01150000286924"/>
<dbReference type="AlphaFoldDB" id="A0A8C9YD10"/>
<keyword evidence="1" id="KW-0732">Signal</keyword>
<proteinExistence type="predicted"/>
<feature type="chain" id="PRO_5034720210" description="Ig-like domain-containing protein" evidence="1">
    <location>
        <begin position="41"/>
        <end position="375"/>
    </location>
</feature>
<dbReference type="Gene3D" id="2.60.40.10">
    <property type="entry name" value="Immunoglobulins"/>
    <property type="match status" value="3"/>
</dbReference>
<name>A0A8C9YD10_SANLU</name>
<dbReference type="Pfam" id="PF13927">
    <property type="entry name" value="Ig_3"/>
    <property type="match status" value="1"/>
</dbReference>
<dbReference type="Proteomes" id="UP000694568">
    <property type="component" value="Unplaced"/>
</dbReference>
<dbReference type="PANTHER" id="PTHR46484:SF8">
    <property type="entry name" value="B-CELL RECEPTOR CD22-LIKE-RELATED"/>
    <property type="match status" value="1"/>
</dbReference>
<evidence type="ECO:0000256" key="1">
    <source>
        <dbReference type="SAM" id="SignalP"/>
    </source>
</evidence>
<evidence type="ECO:0000259" key="2">
    <source>
        <dbReference type="PROSITE" id="PS50835"/>
    </source>
</evidence>
<dbReference type="PROSITE" id="PS50835">
    <property type="entry name" value="IG_LIKE"/>
    <property type="match status" value="2"/>
</dbReference>